<gene>
    <name evidence="1" type="ORF">HAX54_019351</name>
</gene>
<keyword evidence="2" id="KW-1185">Reference proteome</keyword>
<accession>A0ABS8S1P8</accession>
<organism evidence="1 2">
    <name type="scientific">Datura stramonium</name>
    <name type="common">Jimsonweed</name>
    <name type="synonym">Common thornapple</name>
    <dbReference type="NCBI Taxonomy" id="4076"/>
    <lineage>
        <taxon>Eukaryota</taxon>
        <taxon>Viridiplantae</taxon>
        <taxon>Streptophyta</taxon>
        <taxon>Embryophyta</taxon>
        <taxon>Tracheophyta</taxon>
        <taxon>Spermatophyta</taxon>
        <taxon>Magnoliopsida</taxon>
        <taxon>eudicotyledons</taxon>
        <taxon>Gunneridae</taxon>
        <taxon>Pentapetalae</taxon>
        <taxon>asterids</taxon>
        <taxon>lamiids</taxon>
        <taxon>Solanales</taxon>
        <taxon>Solanaceae</taxon>
        <taxon>Solanoideae</taxon>
        <taxon>Datureae</taxon>
        <taxon>Datura</taxon>
    </lineage>
</organism>
<name>A0ABS8S1P8_DATST</name>
<dbReference type="EMBL" id="JACEIK010000235">
    <property type="protein sequence ID" value="MCD7453031.1"/>
    <property type="molecule type" value="Genomic_DNA"/>
</dbReference>
<evidence type="ECO:0000313" key="2">
    <source>
        <dbReference type="Proteomes" id="UP000823775"/>
    </source>
</evidence>
<reference evidence="1 2" key="1">
    <citation type="journal article" date="2021" name="BMC Genomics">
        <title>Datura genome reveals duplications of psychoactive alkaloid biosynthetic genes and high mutation rate following tissue culture.</title>
        <authorList>
            <person name="Rajewski A."/>
            <person name="Carter-House D."/>
            <person name="Stajich J."/>
            <person name="Litt A."/>
        </authorList>
    </citation>
    <scope>NUCLEOTIDE SEQUENCE [LARGE SCALE GENOMIC DNA]</scope>
    <source>
        <strain evidence="1">AR-01</strain>
    </source>
</reference>
<protein>
    <submittedName>
        <fullName evidence="1">Uncharacterized protein</fullName>
    </submittedName>
</protein>
<dbReference type="Proteomes" id="UP000823775">
    <property type="component" value="Unassembled WGS sequence"/>
</dbReference>
<sequence length="104" mass="11005">VAQQAAHLFIWPFSLHGYVCKFSWVIRNIPSSASGTIMARQDLVEGGQGVDLDGSDSLGSWLDRISPNASIAEGTPACAVSSSVAPIGDLCVDLKLSWLCTNIL</sequence>
<proteinExistence type="predicted"/>
<feature type="non-terminal residue" evidence="1">
    <location>
        <position position="1"/>
    </location>
</feature>
<feature type="non-terminal residue" evidence="1">
    <location>
        <position position="104"/>
    </location>
</feature>
<comment type="caution">
    <text evidence="1">The sequence shown here is derived from an EMBL/GenBank/DDBJ whole genome shotgun (WGS) entry which is preliminary data.</text>
</comment>
<evidence type="ECO:0000313" key="1">
    <source>
        <dbReference type="EMBL" id="MCD7453031.1"/>
    </source>
</evidence>